<keyword evidence="3 6" id="KW-1133">Transmembrane helix</keyword>
<name>A0A0C3CD53_HEBCY</name>
<dbReference type="Pfam" id="PF00001">
    <property type="entry name" value="7tm_1"/>
    <property type="match status" value="1"/>
</dbReference>
<dbReference type="InterPro" id="IPR000276">
    <property type="entry name" value="GPCR_Rhodpsn"/>
</dbReference>
<evidence type="ECO:0000256" key="3">
    <source>
        <dbReference type="ARBA" id="ARBA00022989"/>
    </source>
</evidence>
<keyword evidence="4 6" id="KW-0472">Membrane</keyword>
<evidence type="ECO:0000256" key="6">
    <source>
        <dbReference type="SAM" id="Phobius"/>
    </source>
</evidence>
<feature type="region of interest" description="Disordered" evidence="5">
    <location>
        <begin position="343"/>
        <end position="391"/>
    </location>
</feature>
<sequence>MFFTVLGACFSAVSIAPILLLAASKWLKRMVKTLGGSSGIPDPIDNVIFLNLMIADLIRAIGNLVIVKWMLDGDVTEGPLCTFQAVIKQFGSTGMALMYAIAVHTFSVLVLRWQGPEYISKLVVLGIWGFTALVIGVTYNAHKNERYYGEATYWCFVRQGFKTEQLLTEYLWVWVSALLMAILYCIMFLVMREWFIVDNGIYWHKTYKQKFGDVKQADETPEEKNSKEVANMMLYYPAVYIICILPLSISRWTWFTGSEVSHIFTLFGSTLFSLCGLFDAILFFLTRPDLVVGATDAPALPHGPANGHAPEPSPDMQLLPTRSPTTSDYASFDVERGRHSHFQPYNQMLHPEGTAASSSSRHTSPRGRRASELGNTHEEEEEEDYGYLPVR</sequence>
<evidence type="ECO:0000313" key="7">
    <source>
        <dbReference type="EMBL" id="KIM42154.1"/>
    </source>
</evidence>
<dbReference type="AlphaFoldDB" id="A0A0C3CD53"/>
<evidence type="ECO:0000313" key="8">
    <source>
        <dbReference type="Proteomes" id="UP000053424"/>
    </source>
</evidence>
<feature type="transmembrane region" description="Helical" evidence="6">
    <location>
        <begin position="48"/>
        <end position="70"/>
    </location>
</feature>
<reference evidence="7 8" key="1">
    <citation type="submission" date="2014-04" db="EMBL/GenBank/DDBJ databases">
        <authorList>
            <consortium name="DOE Joint Genome Institute"/>
            <person name="Kuo A."/>
            <person name="Gay G."/>
            <person name="Dore J."/>
            <person name="Kohler A."/>
            <person name="Nagy L.G."/>
            <person name="Floudas D."/>
            <person name="Copeland A."/>
            <person name="Barry K.W."/>
            <person name="Cichocki N."/>
            <person name="Veneault-Fourrey C."/>
            <person name="LaButti K."/>
            <person name="Lindquist E.A."/>
            <person name="Lipzen A."/>
            <person name="Lundell T."/>
            <person name="Morin E."/>
            <person name="Murat C."/>
            <person name="Sun H."/>
            <person name="Tunlid A."/>
            <person name="Henrissat B."/>
            <person name="Grigoriev I.V."/>
            <person name="Hibbett D.S."/>
            <person name="Martin F."/>
            <person name="Nordberg H.P."/>
            <person name="Cantor M.N."/>
            <person name="Hua S.X."/>
        </authorList>
    </citation>
    <scope>NUCLEOTIDE SEQUENCE [LARGE SCALE GENOMIC DNA]</scope>
    <source>
        <strain evidence="8">h7</strain>
    </source>
</reference>
<feature type="transmembrane region" description="Helical" evidence="6">
    <location>
        <begin position="260"/>
        <end position="285"/>
    </location>
</feature>
<feature type="transmembrane region" description="Helical" evidence="6">
    <location>
        <begin position="6"/>
        <end position="27"/>
    </location>
</feature>
<dbReference type="EMBL" id="KN831778">
    <property type="protein sequence ID" value="KIM42154.1"/>
    <property type="molecule type" value="Genomic_DNA"/>
</dbReference>
<evidence type="ECO:0000256" key="2">
    <source>
        <dbReference type="ARBA" id="ARBA00022692"/>
    </source>
</evidence>
<evidence type="ECO:0000256" key="1">
    <source>
        <dbReference type="ARBA" id="ARBA00004141"/>
    </source>
</evidence>
<accession>A0A0C3CD53</accession>
<evidence type="ECO:0000256" key="5">
    <source>
        <dbReference type="SAM" id="MobiDB-lite"/>
    </source>
</evidence>
<dbReference type="SUPFAM" id="SSF81321">
    <property type="entry name" value="Family A G protein-coupled receptor-like"/>
    <property type="match status" value="1"/>
</dbReference>
<dbReference type="GO" id="GO:0005886">
    <property type="term" value="C:plasma membrane"/>
    <property type="evidence" value="ECO:0007669"/>
    <property type="project" value="TreeGrafter"/>
</dbReference>
<feature type="transmembrane region" description="Helical" evidence="6">
    <location>
        <begin position="234"/>
        <end position="254"/>
    </location>
</feature>
<feature type="transmembrane region" description="Helical" evidence="6">
    <location>
        <begin position="171"/>
        <end position="191"/>
    </location>
</feature>
<dbReference type="GO" id="GO:0004930">
    <property type="term" value="F:G protein-coupled receptor activity"/>
    <property type="evidence" value="ECO:0007669"/>
    <property type="project" value="InterPro"/>
</dbReference>
<dbReference type="OrthoDB" id="100006at2759"/>
<protein>
    <recommendedName>
        <fullName evidence="9">Glucose receptor Git3 N-terminal domain-containing protein</fullName>
    </recommendedName>
</protein>
<dbReference type="PANTHER" id="PTHR23112:SF37">
    <property type="entry name" value="G PROTEIN-COUPLED RECEPTOR GPR1"/>
    <property type="match status" value="1"/>
</dbReference>
<dbReference type="CDD" id="cd00637">
    <property type="entry name" value="7tm_classA_rhodopsin-like"/>
    <property type="match status" value="1"/>
</dbReference>
<keyword evidence="8" id="KW-1185">Reference proteome</keyword>
<feature type="transmembrane region" description="Helical" evidence="6">
    <location>
        <begin position="90"/>
        <end position="111"/>
    </location>
</feature>
<evidence type="ECO:0000256" key="4">
    <source>
        <dbReference type="ARBA" id="ARBA00023136"/>
    </source>
</evidence>
<comment type="subcellular location">
    <subcellularLocation>
        <location evidence="1">Membrane</location>
        <topology evidence="1">Multi-pass membrane protein</topology>
    </subcellularLocation>
</comment>
<gene>
    <name evidence="7" type="ORF">M413DRAFT_444620</name>
</gene>
<dbReference type="Proteomes" id="UP000053424">
    <property type="component" value="Unassembled WGS sequence"/>
</dbReference>
<reference evidence="8" key="2">
    <citation type="submission" date="2015-01" db="EMBL/GenBank/DDBJ databases">
        <title>Evolutionary Origins and Diversification of the Mycorrhizal Mutualists.</title>
        <authorList>
            <consortium name="DOE Joint Genome Institute"/>
            <consortium name="Mycorrhizal Genomics Consortium"/>
            <person name="Kohler A."/>
            <person name="Kuo A."/>
            <person name="Nagy L.G."/>
            <person name="Floudas D."/>
            <person name="Copeland A."/>
            <person name="Barry K.W."/>
            <person name="Cichocki N."/>
            <person name="Veneault-Fourrey C."/>
            <person name="LaButti K."/>
            <person name="Lindquist E.A."/>
            <person name="Lipzen A."/>
            <person name="Lundell T."/>
            <person name="Morin E."/>
            <person name="Murat C."/>
            <person name="Riley R."/>
            <person name="Ohm R."/>
            <person name="Sun H."/>
            <person name="Tunlid A."/>
            <person name="Henrissat B."/>
            <person name="Grigoriev I.V."/>
            <person name="Hibbett D.S."/>
            <person name="Martin F."/>
        </authorList>
    </citation>
    <scope>NUCLEOTIDE SEQUENCE [LARGE SCALE GENOMIC DNA]</scope>
    <source>
        <strain evidence="8">h7</strain>
    </source>
</reference>
<dbReference type="Gene3D" id="1.20.1070.10">
    <property type="entry name" value="Rhodopsin 7-helix transmembrane proteins"/>
    <property type="match status" value="1"/>
</dbReference>
<dbReference type="PANTHER" id="PTHR23112">
    <property type="entry name" value="G PROTEIN-COUPLED RECEPTOR 157-RELATED"/>
    <property type="match status" value="1"/>
</dbReference>
<proteinExistence type="predicted"/>
<dbReference type="HOGENOM" id="CLU_027149_0_2_1"/>
<dbReference type="STRING" id="686832.A0A0C3CD53"/>
<organism evidence="7 8">
    <name type="scientific">Hebeloma cylindrosporum</name>
    <dbReference type="NCBI Taxonomy" id="76867"/>
    <lineage>
        <taxon>Eukaryota</taxon>
        <taxon>Fungi</taxon>
        <taxon>Dikarya</taxon>
        <taxon>Basidiomycota</taxon>
        <taxon>Agaricomycotina</taxon>
        <taxon>Agaricomycetes</taxon>
        <taxon>Agaricomycetidae</taxon>
        <taxon>Agaricales</taxon>
        <taxon>Agaricineae</taxon>
        <taxon>Hymenogastraceae</taxon>
        <taxon>Hebeloma</taxon>
    </lineage>
</organism>
<evidence type="ECO:0008006" key="9">
    <source>
        <dbReference type="Google" id="ProtNLM"/>
    </source>
</evidence>
<feature type="region of interest" description="Disordered" evidence="5">
    <location>
        <begin position="301"/>
        <end position="322"/>
    </location>
</feature>
<keyword evidence="2 6" id="KW-0812">Transmembrane</keyword>
<dbReference type="GO" id="GO:0007189">
    <property type="term" value="P:adenylate cyclase-activating G protein-coupled receptor signaling pathway"/>
    <property type="evidence" value="ECO:0007669"/>
    <property type="project" value="TreeGrafter"/>
</dbReference>
<feature type="transmembrane region" description="Helical" evidence="6">
    <location>
        <begin position="118"/>
        <end position="139"/>
    </location>
</feature>